<organism evidence="2 3">
    <name type="scientific">Tilletiopsis washingtonensis</name>
    <dbReference type="NCBI Taxonomy" id="58919"/>
    <lineage>
        <taxon>Eukaryota</taxon>
        <taxon>Fungi</taxon>
        <taxon>Dikarya</taxon>
        <taxon>Basidiomycota</taxon>
        <taxon>Ustilaginomycotina</taxon>
        <taxon>Exobasidiomycetes</taxon>
        <taxon>Entylomatales</taxon>
        <taxon>Entylomatales incertae sedis</taxon>
        <taxon>Tilletiopsis</taxon>
    </lineage>
</organism>
<dbReference type="AlphaFoldDB" id="A0A316Z835"/>
<dbReference type="EMBL" id="KZ819293">
    <property type="protein sequence ID" value="PWN97940.1"/>
    <property type="molecule type" value="Genomic_DNA"/>
</dbReference>
<proteinExistence type="predicted"/>
<name>A0A316Z835_9BASI</name>
<evidence type="ECO:0000256" key="1">
    <source>
        <dbReference type="SAM" id="Coils"/>
    </source>
</evidence>
<protein>
    <submittedName>
        <fullName evidence="2">Uncharacterized protein</fullName>
    </submittedName>
</protein>
<sequence length="378" mass="43235">MCLCQARFVEGIDGEVITRHLRASFWQQFLVMGDPSDTIKRKRPVQEEDLLRKKNTELETQLDEQQKLYEQLAEREEHLSDWSSHLEGRLKAQQQWNGKLDKSLEDEAVTSAMAALQLGEQGMLLVKQRDDIETQRKTNAEQRQASDDQLATIEQQRKTIEAQHATGEKHLQQIKEQLDAIDEQARIIDQQSRLLDEYQAIIKTQALTLQAFVDGSKREAPSMTNDIERRLTEIEYNQTLALKRTRDCLLERQAGAEQAESCNKKDERASSPSLGDLRTAFEQQEMLEARVSNLEDTIAFGNISDRLERLEVASTLKLEADATARIDLDRRLISVCENMSQFERRLALLEATSTASTTSWLLSPPNHSDYDLSAFDVT</sequence>
<evidence type="ECO:0000313" key="3">
    <source>
        <dbReference type="Proteomes" id="UP000245946"/>
    </source>
</evidence>
<accession>A0A316Z835</accession>
<dbReference type="Proteomes" id="UP000245946">
    <property type="component" value="Unassembled WGS sequence"/>
</dbReference>
<gene>
    <name evidence="2" type="ORF">FA09DRAFT_325567</name>
</gene>
<keyword evidence="3" id="KW-1185">Reference proteome</keyword>
<dbReference type="GeneID" id="37268719"/>
<dbReference type="RefSeq" id="XP_025598219.1">
    <property type="nucleotide sequence ID" value="XM_025741175.1"/>
</dbReference>
<reference evidence="2 3" key="1">
    <citation type="journal article" date="2018" name="Mol. Biol. Evol.">
        <title>Broad Genomic Sampling Reveals a Smut Pathogenic Ancestry of the Fungal Clade Ustilaginomycotina.</title>
        <authorList>
            <person name="Kijpornyongpan T."/>
            <person name="Mondo S.J."/>
            <person name="Barry K."/>
            <person name="Sandor L."/>
            <person name="Lee J."/>
            <person name="Lipzen A."/>
            <person name="Pangilinan J."/>
            <person name="LaButti K."/>
            <person name="Hainaut M."/>
            <person name="Henrissat B."/>
            <person name="Grigoriev I.V."/>
            <person name="Spatafora J.W."/>
            <person name="Aime M.C."/>
        </authorList>
    </citation>
    <scope>NUCLEOTIDE SEQUENCE [LARGE SCALE GENOMIC DNA]</scope>
    <source>
        <strain evidence="2 3">MCA 4186</strain>
    </source>
</reference>
<evidence type="ECO:0000313" key="2">
    <source>
        <dbReference type="EMBL" id="PWN97940.1"/>
    </source>
</evidence>
<keyword evidence="1" id="KW-0175">Coiled coil</keyword>
<feature type="coiled-coil region" evidence="1">
    <location>
        <begin position="48"/>
        <end position="75"/>
    </location>
</feature>
<feature type="coiled-coil region" evidence="1">
    <location>
        <begin position="143"/>
        <end position="191"/>
    </location>
</feature>